<dbReference type="GeneID" id="37618835"/>
<dbReference type="InterPro" id="IPR054006">
    <property type="entry name" value="RdRP_N"/>
</dbReference>
<evidence type="ECO:0000259" key="1">
    <source>
        <dbReference type="Pfam" id="PF22209"/>
    </source>
</evidence>
<accession>B1PR23</accession>
<proteinExistence type="predicted"/>
<evidence type="ECO:0000313" key="4">
    <source>
        <dbReference type="Proteomes" id="UP000232778"/>
    </source>
</evidence>
<keyword evidence="4" id="KW-1185">Reference proteome</keyword>
<dbReference type="RefSeq" id="YP_009507764.1">
    <property type="nucleotide sequence ID" value="NC_038648.1"/>
</dbReference>
<evidence type="ECO:0000313" key="3">
    <source>
        <dbReference type="EMBL" id="ACA53380.1"/>
    </source>
</evidence>
<feature type="domain" description="RNA-directed RNA polymerase C-terminal" evidence="2">
    <location>
        <begin position="880"/>
        <end position="1224"/>
    </location>
</feature>
<organismHost>
    <name type="scientific">Choristoneura fumiferana</name>
    <name type="common">Spruce budworm moth</name>
    <name type="synonym">Archips fumiferana</name>
    <dbReference type="NCBI Taxonomy" id="7141"/>
</organismHost>
<evidence type="ECO:0000259" key="2">
    <source>
        <dbReference type="Pfam" id="PF22213"/>
    </source>
</evidence>
<name>B1PR23_CPVCS</name>
<dbReference type="Pfam" id="PF22213">
    <property type="entry name" value="CPV_RdRP_C"/>
    <property type="match status" value="1"/>
</dbReference>
<dbReference type="Pfam" id="PF22212">
    <property type="entry name" value="CPV_RdRP_pol_dom"/>
    <property type="match status" value="1"/>
</dbReference>
<dbReference type="Gene3D" id="3.90.1850.10">
    <property type="entry name" value="RNA-directed RNA polymerase lambda-3"/>
    <property type="match status" value="1"/>
</dbReference>
<dbReference type="Proteomes" id="UP000232778">
    <property type="component" value="Genome"/>
</dbReference>
<dbReference type="EMBL" id="EU486988">
    <property type="protein sequence ID" value="ACA53380.1"/>
    <property type="molecule type" value="Genomic_RNA"/>
</dbReference>
<reference evidence="3 4" key="1">
    <citation type="journal article" date="2008" name="Arch. Virol.">
        <title>Molecular characterisation of a cypovirus isolated from the western spruce budworm Choristoneura occidentalis.</title>
        <authorList>
            <person name="Graham R.I."/>
            <person name="Morin B."/>
            <person name="Lapointe R."/>
            <person name="Nealis V.G."/>
            <person name="Lucarotti C.J."/>
        </authorList>
    </citation>
    <scope>NUCLEOTIDE SEQUENCE [LARGE SCALE GENOMIC DNA]</scope>
    <source>
        <strain evidence="3">British Columbia 2006</strain>
    </source>
</reference>
<feature type="domain" description="RNA-directed RNA polymerase N-terminal" evidence="1">
    <location>
        <begin position="67"/>
        <end position="290"/>
    </location>
</feature>
<sequence length="1225" mass="140180">MKPISAAELNSLEKQVNERLIDRKVLLNFIKNGASPVIAKKYTLTELRDQIFRGDTRFGQYETSFYIPNEVITPPKFDWNLYALNANKTDFQQPIQYSYMPTFNLKTFTDQESSAPLPQLYTRLRKFFFQDQIQTRGGDIWRNLAGVLHACDLHSGTEDYPLRILIRALLHDFDSFPFYRSGEQFKFDNEDTLSIFPLIIYMKSSCLGDVCIGNASHIESIITISTYLSFCSDHYWTLNLKIKRNFYHHFNTTFYVLVRLSAPYSAINGLFTGVRLRSSNEPQWIIDLLEPNIYKDTPCPTTVAFIDFARTRSKTIEDLLYLQSLCRQFGNTRLYLVSIPELSRVKGSQPRIEQLQVQPPIQSQKTSDNQPYKFEVPITSTLAPTSKYLSLFESTISNDLRDLHFNSEPIFHYTTRSGGRKVGSDIAIPSSNPLFRQASNKRIVLAALEADYFKDWGKFVESLTYPTMLGGRNQIRRRQRQIFIIGNEMFLLHFPLYRIEKSFTRMSPHASVGKQTGSYLDVLQSLVSTGNGWLSSAMDVSGMDASIQESLRLMTSSFCLNVSKNIDCDEYGPFIHKETDIIDMDTRFTSGTNKAVINAITQCIALSISNPYKSLYLKSDIFGEMFGQNQVYGSGLPSTSDHHVVALVGALKGSELDERNKRNTLSTRADISIMGDDLLLTYVGESRYTERVCKDDAEVLKRHGFEVDESASVNVSEFLQQQAVCGRYAGYGDRIALFTSETPNYKSTPNERCSEDFAVFADMLSRCYNTEGLTNLLWIKSMYTNRRITVHMTGKQINSIMKAKLSGWSKMSIQILNDNPTVKNEFGNRMTPLPPSDATNHFIVQIYLPLIWLFLAKGGELPWPSLIGKNGVIVPAKSMYGPRGQICNRLLFQLSDDLSIPYSAIPDDMKLCRQTLSDYRADVAYNMCQYNLTKLRENVREERISPHDVHSQALRLRMYLNQSSVSRSEVAYNSLLAMGIRMDTSIVYAFNIETRIKNALMSAEVDRYEYVMSNDAFETMVKNANKGIAVDYSTRSGMRLNAYRITFDTSVPRLDNLFKDLYDVSISASLEPGTEGWQLLQILGFMNYHSLANSAAISKLTGKFAYFKEEDKTFEFAKYVKRNHPLLMEDFYDAVNMPQQTRNEYERLLLDLQDDQRIYYPYTLTNRQLFFISSDVMRGIGFYSSGEQWTKISQHYGVGYSAAIVYLYVLSHCFDWLGEKLAVEW</sequence>
<dbReference type="Pfam" id="PF22209">
    <property type="entry name" value="CPV_RdRP_N"/>
    <property type="match status" value="1"/>
</dbReference>
<organism evidence="3 4">
    <name type="scientific">Choristoneura fumiferana cypovirus</name>
    <name type="common">CfCPV</name>
    <name type="synonym">Choristoneura fumiferana cytoplasmic polyhedrosis virus</name>
    <dbReference type="NCBI Taxonomy" id="59730"/>
    <lineage>
        <taxon>Viruses</taxon>
        <taxon>Riboviria</taxon>
        <taxon>Orthornavirae</taxon>
        <taxon>Duplornaviricota</taxon>
        <taxon>Resentoviricetes</taxon>
        <taxon>Reovirales</taxon>
        <taxon>Spinareoviridae</taxon>
        <taxon>Cypovirus</taxon>
        <taxon>Cypovirus choristoneurae</taxon>
        <taxon>Cypovirus 16</taxon>
    </lineage>
</organism>
<protein>
    <submittedName>
        <fullName evidence="3">RdRP</fullName>
    </submittedName>
</protein>
<dbReference type="KEGG" id="vg:37618835"/>
<dbReference type="InterPro" id="IPR054002">
    <property type="entry name" value="RdRP_C"/>
</dbReference>